<gene>
    <name evidence="1" type="ORF">GSCOC_T00019361001</name>
</gene>
<dbReference type="Proteomes" id="UP000295252">
    <property type="component" value="Chromosome V"/>
</dbReference>
<dbReference type="InParanoid" id="A0A068VAX8"/>
<protein>
    <submittedName>
        <fullName evidence="1">Uncharacterized protein</fullName>
    </submittedName>
</protein>
<dbReference type="AlphaFoldDB" id="A0A068VAX8"/>
<sequence length="77" mass="8976">MIMEKGHIVSMSKIHQNGKSRFFKFGNSLWSDLTQENSELMQTKKLQQRKIILCEVVSFLAKIMEVANIRQVRVHAN</sequence>
<reference evidence="2" key="1">
    <citation type="journal article" date="2014" name="Science">
        <title>The coffee genome provides insight into the convergent evolution of caffeine biosynthesis.</title>
        <authorList>
            <person name="Denoeud F."/>
            <person name="Carretero-Paulet L."/>
            <person name="Dereeper A."/>
            <person name="Droc G."/>
            <person name="Guyot R."/>
            <person name="Pietrella M."/>
            <person name="Zheng C."/>
            <person name="Alberti A."/>
            <person name="Anthony F."/>
            <person name="Aprea G."/>
            <person name="Aury J.M."/>
            <person name="Bento P."/>
            <person name="Bernard M."/>
            <person name="Bocs S."/>
            <person name="Campa C."/>
            <person name="Cenci A."/>
            <person name="Combes M.C."/>
            <person name="Crouzillat D."/>
            <person name="Da Silva C."/>
            <person name="Daddiego L."/>
            <person name="De Bellis F."/>
            <person name="Dussert S."/>
            <person name="Garsmeur O."/>
            <person name="Gayraud T."/>
            <person name="Guignon V."/>
            <person name="Jahn K."/>
            <person name="Jamilloux V."/>
            <person name="Joet T."/>
            <person name="Labadie K."/>
            <person name="Lan T."/>
            <person name="Leclercq J."/>
            <person name="Lepelley M."/>
            <person name="Leroy T."/>
            <person name="Li L.T."/>
            <person name="Librado P."/>
            <person name="Lopez L."/>
            <person name="Munoz A."/>
            <person name="Noel B."/>
            <person name="Pallavicini A."/>
            <person name="Perrotta G."/>
            <person name="Poncet V."/>
            <person name="Pot D."/>
            <person name="Priyono X."/>
            <person name="Rigoreau M."/>
            <person name="Rouard M."/>
            <person name="Rozas J."/>
            <person name="Tranchant-Dubreuil C."/>
            <person name="VanBuren R."/>
            <person name="Zhang Q."/>
            <person name="Andrade A.C."/>
            <person name="Argout X."/>
            <person name="Bertrand B."/>
            <person name="de Kochko A."/>
            <person name="Graziosi G."/>
            <person name="Henry R.J."/>
            <person name="Jayarama X."/>
            <person name="Ming R."/>
            <person name="Nagai C."/>
            <person name="Rounsley S."/>
            <person name="Sankoff D."/>
            <person name="Giuliano G."/>
            <person name="Albert V.A."/>
            <person name="Wincker P."/>
            <person name="Lashermes P."/>
        </authorList>
    </citation>
    <scope>NUCLEOTIDE SEQUENCE [LARGE SCALE GENOMIC DNA]</scope>
    <source>
        <strain evidence="2">cv. DH200-94</strain>
    </source>
</reference>
<evidence type="ECO:0000313" key="1">
    <source>
        <dbReference type="EMBL" id="CDP16828.1"/>
    </source>
</evidence>
<dbReference type="EMBL" id="HG739221">
    <property type="protein sequence ID" value="CDP16828.1"/>
    <property type="molecule type" value="Genomic_DNA"/>
</dbReference>
<evidence type="ECO:0000313" key="2">
    <source>
        <dbReference type="Proteomes" id="UP000295252"/>
    </source>
</evidence>
<organism evidence="1 2">
    <name type="scientific">Coffea canephora</name>
    <name type="common">Robusta coffee</name>
    <dbReference type="NCBI Taxonomy" id="49390"/>
    <lineage>
        <taxon>Eukaryota</taxon>
        <taxon>Viridiplantae</taxon>
        <taxon>Streptophyta</taxon>
        <taxon>Embryophyta</taxon>
        <taxon>Tracheophyta</taxon>
        <taxon>Spermatophyta</taxon>
        <taxon>Magnoliopsida</taxon>
        <taxon>eudicotyledons</taxon>
        <taxon>Gunneridae</taxon>
        <taxon>Pentapetalae</taxon>
        <taxon>asterids</taxon>
        <taxon>lamiids</taxon>
        <taxon>Gentianales</taxon>
        <taxon>Rubiaceae</taxon>
        <taxon>Ixoroideae</taxon>
        <taxon>Gardenieae complex</taxon>
        <taxon>Bertiereae - Coffeeae clade</taxon>
        <taxon>Coffeeae</taxon>
        <taxon>Coffea</taxon>
    </lineage>
</organism>
<dbReference type="Gramene" id="CDP16828">
    <property type="protein sequence ID" value="CDP16828"/>
    <property type="gene ID" value="GSCOC_T00019361001"/>
</dbReference>
<keyword evidence="2" id="KW-1185">Reference proteome</keyword>
<proteinExistence type="predicted"/>
<name>A0A068VAX8_COFCA</name>
<accession>A0A068VAX8</accession>